<dbReference type="InterPro" id="IPR050491">
    <property type="entry name" value="AmpC-like"/>
</dbReference>
<feature type="domain" description="Beta-lactamase-related" evidence="6">
    <location>
        <begin position="48"/>
        <end position="276"/>
    </location>
</feature>
<dbReference type="Pfam" id="PF00144">
    <property type="entry name" value="Beta-lactamase"/>
    <property type="match status" value="1"/>
</dbReference>
<keyword evidence="2 3" id="KW-0802">TPR repeat</keyword>
<dbReference type="AlphaFoldDB" id="A0A318UL15"/>
<dbReference type="EMBL" id="QKLU01000001">
    <property type="protein sequence ID" value="PYF77064.1"/>
    <property type="molecule type" value="Genomic_DNA"/>
</dbReference>
<dbReference type="SUPFAM" id="SSF56601">
    <property type="entry name" value="beta-lactamase/transpeptidase-like"/>
    <property type="match status" value="1"/>
</dbReference>
<feature type="region of interest" description="Disordered" evidence="4">
    <location>
        <begin position="447"/>
        <end position="470"/>
    </location>
</feature>
<dbReference type="InterPro" id="IPR013105">
    <property type="entry name" value="TPR_2"/>
</dbReference>
<evidence type="ECO:0000256" key="2">
    <source>
        <dbReference type="ARBA" id="ARBA00022803"/>
    </source>
</evidence>
<dbReference type="InterPro" id="IPR012338">
    <property type="entry name" value="Beta-lactam/transpept-like"/>
</dbReference>
<keyword evidence="8" id="KW-1185">Reference proteome</keyword>
<keyword evidence="1" id="KW-0677">Repeat</keyword>
<dbReference type="PANTHER" id="PTHR46825:SF9">
    <property type="entry name" value="BETA-LACTAMASE-RELATED DOMAIN-CONTAINING PROTEIN"/>
    <property type="match status" value="1"/>
</dbReference>
<evidence type="ECO:0000256" key="5">
    <source>
        <dbReference type="SAM" id="SignalP"/>
    </source>
</evidence>
<evidence type="ECO:0000256" key="1">
    <source>
        <dbReference type="ARBA" id="ARBA00022737"/>
    </source>
</evidence>
<evidence type="ECO:0000313" key="8">
    <source>
        <dbReference type="Proteomes" id="UP000248198"/>
    </source>
</evidence>
<sequence>MKDSLKCILFYALLSLVLTSSSKAQDKKVLKIDSLVDRYYQFGFFNGNLLVADQDNVIYKGSMGFADASKKNRLSEEYRFVLGPLTREFGLVALMLLKEEGKLNLEDKLSLYLPDLPAWAEKISIKNLIQWSSGIPERKETTSKNDPDGMALLKEIKELDFDPGSKYQYSDLSVYVQQKLIEKISKQTFDKFLEEHVFKPNNLKNALVSPTSKDVLIARAFKNDGTEDQPFKPVYKMLSLTLDDFYRWTEALYGLKIIKSESLKFLFGSAQPGKQNVSWNGDKLIRHTNTGSFLSNSVLQVSDLSEKRTVILFSNLENARLQELNTGIQAILDGSAYRLPKRSVFIKIEKQLNSLNGRQIIAFYEYLKAKNEQDYNFDDDAELYKAGLFLFSKSRYEDALVLLEHNTKLFPKSVKTLNLLAEVYLKKGDKKNALSSYKKLLQLNPSDKTAREGIESLEKPVLQKNAKPLK</sequence>
<dbReference type="PROSITE" id="PS50005">
    <property type="entry name" value="TPR"/>
    <property type="match status" value="1"/>
</dbReference>
<dbReference type="RefSeq" id="WP_110827146.1">
    <property type="nucleotide sequence ID" value="NZ_QKLU01000001.1"/>
</dbReference>
<dbReference type="InterPro" id="IPR001466">
    <property type="entry name" value="Beta-lactam-related"/>
</dbReference>
<evidence type="ECO:0000256" key="3">
    <source>
        <dbReference type="PROSITE-ProRule" id="PRU00339"/>
    </source>
</evidence>
<dbReference type="Proteomes" id="UP000248198">
    <property type="component" value="Unassembled WGS sequence"/>
</dbReference>
<dbReference type="SMART" id="SM00028">
    <property type="entry name" value="TPR"/>
    <property type="match status" value="2"/>
</dbReference>
<reference evidence="7 8" key="1">
    <citation type="submission" date="2018-06" db="EMBL/GenBank/DDBJ databases">
        <title>Genomic Encyclopedia of Archaeal and Bacterial Type Strains, Phase II (KMG-II): from individual species to whole genera.</title>
        <authorList>
            <person name="Goeker M."/>
        </authorList>
    </citation>
    <scope>NUCLEOTIDE SEQUENCE [LARGE SCALE GENOMIC DNA]</scope>
    <source>
        <strain evidence="7 8">DSM 27372</strain>
    </source>
</reference>
<gene>
    <name evidence="7" type="ORF">B0O44_101542</name>
</gene>
<feature type="chain" id="PRO_5016348028" evidence="5">
    <location>
        <begin position="25"/>
        <end position="470"/>
    </location>
</feature>
<name>A0A318UL15_9SPHI</name>
<evidence type="ECO:0000259" key="6">
    <source>
        <dbReference type="Pfam" id="PF00144"/>
    </source>
</evidence>
<protein>
    <submittedName>
        <fullName evidence="7">Tetratricopeptide repeat protein</fullName>
    </submittedName>
</protein>
<organism evidence="7 8">
    <name type="scientific">Pedobacter nutrimenti</name>
    <dbReference type="NCBI Taxonomy" id="1241337"/>
    <lineage>
        <taxon>Bacteria</taxon>
        <taxon>Pseudomonadati</taxon>
        <taxon>Bacteroidota</taxon>
        <taxon>Sphingobacteriia</taxon>
        <taxon>Sphingobacteriales</taxon>
        <taxon>Sphingobacteriaceae</taxon>
        <taxon>Pedobacter</taxon>
    </lineage>
</organism>
<feature type="signal peptide" evidence="5">
    <location>
        <begin position="1"/>
        <end position="24"/>
    </location>
</feature>
<proteinExistence type="predicted"/>
<comment type="caution">
    <text evidence="7">The sequence shown here is derived from an EMBL/GenBank/DDBJ whole genome shotgun (WGS) entry which is preliminary data.</text>
</comment>
<dbReference type="InterPro" id="IPR019734">
    <property type="entry name" value="TPR_rpt"/>
</dbReference>
<dbReference type="OrthoDB" id="9793489at2"/>
<evidence type="ECO:0000313" key="7">
    <source>
        <dbReference type="EMBL" id="PYF77064.1"/>
    </source>
</evidence>
<dbReference type="SUPFAM" id="SSF48452">
    <property type="entry name" value="TPR-like"/>
    <property type="match status" value="1"/>
</dbReference>
<dbReference type="PANTHER" id="PTHR46825">
    <property type="entry name" value="D-ALANYL-D-ALANINE-CARBOXYPEPTIDASE/ENDOPEPTIDASE AMPH"/>
    <property type="match status" value="1"/>
</dbReference>
<dbReference type="Pfam" id="PF07719">
    <property type="entry name" value="TPR_2"/>
    <property type="match status" value="1"/>
</dbReference>
<feature type="compositionally biased region" description="Basic and acidic residues" evidence="4">
    <location>
        <begin position="448"/>
        <end position="458"/>
    </location>
</feature>
<dbReference type="Gene3D" id="1.25.40.10">
    <property type="entry name" value="Tetratricopeptide repeat domain"/>
    <property type="match status" value="1"/>
</dbReference>
<dbReference type="Gene3D" id="3.40.710.10">
    <property type="entry name" value="DD-peptidase/beta-lactamase superfamily"/>
    <property type="match status" value="1"/>
</dbReference>
<dbReference type="PROSITE" id="PS50293">
    <property type="entry name" value="TPR_REGION"/>
    <property type="match status" value="1"/>
</dbReference>
<dbReference type="InterPro" id="IPR011990">
    <property type="entry name" value="TPR-like_helical_dom_sf"/>
</dbReference>
<feature type="repeat" description="TPR" evidence="3">
    <location>
        <begin position="414"/>
        <end position="447"/>
    </location>
</feature>
<evidence type="ECO:0000256" key="4">
    <source>
        <dbReference type="SAM" id="MobiDB-lite"/>
    </source>
</evidence>
<accession>A0A318UL15</accession>
<keyword evidence="5" id="KW-0732">Signal</keyword>